<name>A0A6M3JVE7_9ZZZZ</name>
<feature type="region of interest" description="Disordered" evidence="1">
    <location>
        <begin position="44"/>
        <end position="66"/>
    </location>
</feature>
<dbReference type="EMBL" id="MT142016">
    <property type="protein sequence ID" value="QJA73291.1"/>
    <property type="molecule type" value="Genomic_DNA"/>
</dbReference>
<proteinExistence type="predicted"/>
<reference evidence="2" key="1">
    <citation type="submission" date="2020-03" db="EMBL/GenBank/DDBJ databases">
        <title>The deep terrestrial virosphere.</title>
        <authorList>
            <person name="Holmfeldt K."/>
            <person name="Nilsson E."/>
            <person name="Simone D."/>
            <person name="Lopez-Fernandez M."/>
            <person name="Wu X."/>
            <person name="de Brujin I."/>
            <person name="Lundin D."/>
            <person name="Andersson A."/>
            <person name="Bertilsson S."/>
            <person name="Dopson M."/>
        </authorList>
    </citation>
    <scope>NUCLEOTIDE SEQUENCE</scope>
    <source>
        <strain evidence="2">MM415A02415</strain>
    </source>
</reference>
<accession>A0A6M3JVE7</accession>
<gene>
    <name evidence="2" type="ORF">MM415A02415_0003</name>
</gene>
<sequence>MPSRYASVTTRQKLERPVAEMEQIKADPYLYRGIPEKEKFEADYRKRKKQLDDITPPDTTDSEKTKIRKRTELLQEALVRGKQRIVDPMPSNDEMMRTRADSVDRHRGWENFWKKHTLDDKGGIVRVDPQNGGRGAIYEWKDLKRVLAKGFEDEALNAANLETIRPSGTPVLADTRLPVSYALSSEAKVHYDTAFPDHVPTDVEQKVTQAEVEKLEELADQVNGQPIVKPDETLTVKRRKKRNVSIAVRDAARQRMKAYWAAKKAQKE</sequence>
<organism evidence="2">
    <name type="scientific">viral metagenome</name>
    <dbReference type="NCBI Taxonomy" id="1070528"/>
    <lineage>
        <taxon>unclassified sequences</taxon>
        <taxon>metagenomes</taxon>
        <taxon>organismal metagenomes</taxon>
    </lineage>
</organism>
<dbReference type="AlphaFoldDB" id="A0A6M3JVE7"/>
<protein>
    <submittedName>
        <fullName evidence="2">Uncharacterized protein</fullName>
    </submittedName>
</protein>
<evidence type="ECO:0000256" key="1">
    <source>
        <dbReference type="SAM" id="MobiDB-lite"/>
    </source>
</evidence>
<evidence type="ECO:0000313" key="2">
    <source>
        <dbReference type="EMBL" id="QJA73291.1"/>
    </source>
</evidence>